<dbReference type="Gene3D" id="3.90.170.10">
    <property type="entry name" value="Adenylosuccinate Synthetase, subunit A, domain 3"/>
    <property type="match status" value="1"/>
</dbReference>
<comment type="cofactor">
    <cofactor evidence="8">
        <name>Mg(2+)</name>
        <dbReference type="ChEBI" id="CHEBI:18420"/>
    </cofactor>
    <text evidence="8">Binds 1 Mg(2+) ion per subunit.</text>
</comment>
<feature type="active site" description="Proton donor" evidence="8">
    <location>
        <position position="41"/>
    </location>
</feature>
<feature type="binding site" evidence="8">
    <location>
        <begin position="330"/>
        <end position="332"/>
    </location>
    <ligand>
        <name>GTP</name>
        <dbReference type="ChEBI" id="CHEBI:37565"/>
    </ligand>
</feature>
<evidence type="ECO:0000313" key="11">
    <source>
        <dbReference type="EMBL" id="SDF42710.1"/>
    </source>
</evidence>
<evidence type="ECO:0000256" key="7">
    <source>
        <dbReference type="ARBA" id="ARBA00023134"/>
    </source>
</evidence>
<dbReference type="GO" id="GO:0044208">
    <property type="term" value="P:'de novo' AMP biosynthetic process"/>
    <property type="evidence" value="ECO:0007669"/>
    <property type="project" value="UniProtKB-UniRule"/>
</dbReference>
<proteinExistence type="inferred from homology"/>
<dbReference type="UniPathway" id="UPA00075">
    <property type="reaction ID" value="UER00335"/>
</dbReference>
<dbReference type="STRING" id="1123285.SAMN05660235_01556"/>
<dbReference type="PROSITE" id="PS00513">
    <property type="entry name" value="ADENYLOSUCCIN_SYN_2"/>
    <property type="match status" value="1"/>
</dbReference>
<dbReference type="RefSeq" id="WP_093689663.1">
    <property type="nucleotide sequence ID" value="NZ_FNBU01000010.1"/>
</dbReference>
<keyword evidence="7 8" id="KW-0342">GTP-binding</keyword>
<keyword evidence="4 8" id="KW-0547">Nucleotide-binding</keyword>
<evidence type="ECO:0000256" key="2">
    <source>
        <dbReference type="ARBA" id="ARBA00022598"/>
    </source>
</evidence>
<evidence type="ECO:0000256" key="3">
    <source>
        <dbReference type="ARBA" id="ARBA00022723"/>
    </source>
</evidence>
<feature type="binding site" evidence="8">
    <location>
        <begin position="40"/>
        <end position="42"/>
    </location>
    <ligand>
        <name>GTP</name>
        <dbReference type="ChEBI" id="CHEBI:37565"/>
    </ligand>
</feature>
<comment type="pathway">
    <text evidence="8 10">Purine metabolism; AMP biosynthesis via de novo pathway; AMP from IMP: step 1/2.</text>
</comment>
<organism evidence="11 12">
    <name type="scientific">Sporolituus thermophilus DSM 23256</name>
    <dbReference type="NCBI Taxonomy" id="1123285"/>
    <lineage>
        <taxon>Bacteria</taxon>
        <taxon>Bacillati</taxon>
        <taxon>Bacillota</taxon>
        <taxon>Negativicutes</taxon>
        <taxon>Selenomonadales</taxon>
        <taxon>Sporomusaceae</taxon>
        <taxon>Sporolituus</taxon>
    </lineage>
</organism>
<dbReference type="PROSITE" id="PS01266">
    <property type="entry name" value="ADENYLOSUCCIN_SYN_1"/>
    <property type="match status" value="1"/>
</dbReference>
<dbReference type="NCBIfam" id="TIGR00184">
    <property type="entry name" value="purA"/>
    <property type="match status" value="1"/>
</dbReference>
<dbReference type="HAMAP" id="MF_00011">
    <property type="entry name" value="Adenylosucc_synth"/>
    <property type="match status" value="1"/>
</dbReference>
<comment type="catalytic activity">
    <reaction evidence="8 10">
        <text>IMP + L-aspartate + GTP = N(6)-(1,2-dicarboxyethyl)-AMP + GDP + phosphate + 2 H(+)</text>
        <dbReference type="Rhea" id="RHEA:15753"/>
        <dbReference type="ChEBI" id="CHEBI:15378"/>
        <dbReference type="ChEBI" id="CHEBI:29991"/>
        <dbReference type="ChEBI" id="CHEBI:37565"/>
        <dbReference type="ChEBI" id="CHEBI:43474"/>
        <dbReference type="ChEBI" id="CHEBI:57567"/>
        <dbReference type="ChEBI" id="CHEBI:58053"/>
        <dbReference type="ChEBI" id="CHEBI:58189"/>
        <dbReference type="EC" id="6.3.4.4"/>
    </reaction>
</comment>
<dbReference type="SMART" id="SM00788">
    <property type="entry name" value="Adenylsucc_synt"/>
    <property type="match status" value="1"/>
</dbReference>
<dbReference type="EMBL" id="FNBU01000010">
    <property type="protein sequence ID" value="SDF42710.1"/>
    <property type="molecule type" value="Genomic_DNA"/>
</dbReference>
<evidence type="ECO:0000256" key="1">
    <source>
        <dbReference type="ARBA" id="ARBA00011738"/>
    </source>
</evidence>
<dbReference type="NCBIfam" id="NF002223">
    <property type="entry name" value="PRK01117.1"/>
    <property type="match status" value="1"/>
</dbReference>
<evidence type="ECO:0000256" key="9">
    <source>
        <dbReference type="PROSITE-ProRule" id="PRU10134"/>
    </source>
</evidence>
<keyword evidence="3 8" id="KW-0479">Metal-binding</keyword>
<feature type="active site" evidence="9">
    <location>
        <position position="139"/>
    </location>
</feature>
<dbReference type="Gene3D" id="3.40.440.10">
    <property type="entry name" value="Adenylosuccinate Synthetase, subunit A, domain 1"/>
    <property type="match status" value="1"/>
</dbReference>
<comment type="subcellular location">
    <subcellularLocation>
        <location evidence="8">Cytoplasm</location>
    </subcellularLocation>
</comment>
<keyword evidence="6 8" id="KW-0460">Magnesium</keyword>
<comment type="function">
    <text evidence="8">Plays an important role in the de novo pathway of purine nucleotide biosynthesis. Catalyzes the first committed step in the biosynthesis of AMP from IMP.</text>
</comment>
<feature type="binding site" evidence="8">
    <location>
        <position position="40"/>
    </location>
    <ligand>
        <name>Mg(2+)</name>
        <dbReference type="ChEBI" id="CHEBI:18420"/>
    </ligand>
</feature>
<feature type="binding site" description="in other chain" evidence="8">
    <location>
        <begin position="13"/>
        <end position="16"/>
    </location>
    <ligand>
        <name>IMP</name>
        <dbReference type="ChEBI" id="CHEBI:58053"/>
        <note>ligand shared between dimeric partners</note>
    </ligand>
</feature>
<dbReference type="InterPro" id="IPR027417">
    <property type="entry name" value="P-loop_NTPase"/>
</dbReference>
<dbReference type="GO" id="GO:0005737">
    <property type="term" value="C:cytoplasm"/>
    <property type="evidence" value="ECO:0007669"/>
    <property type="project" value="UniProtKB-SubCell"/>
</dbReference>
<dbReference type="Proteomes" id="UP000243333">
    <property type="component" value="Unassembled WGS sequence"/>
</dbReference>
<reference evidence="12" key="1">
    <citation type="submission" date="2016-10" db="EMBL/GenBank/DDBJ databases">
        <authorList>
            <person name="Varghese N."/>
            <person name="Submissions S."/>
        </authorList>
    </citation>
    <scope>NUCLEOTIDE SEQUENCE [LARGE SCALE GENOMIC DNA]</scope>
    <source>
        <strain evidence="12">DSM 23256</strain>
    </source>
</reference>
<keyword evidence="2 8" id="KW-0436">Ligase</keyword>
<dbReference type="InterPro" id="IPR033128">
    <property type="entry name" value="Adenylosuccin_syn_Lys_AS"/>
</dbReference>
<feature type="binding site" evidence="8">
    <location>
        <position position="142"/>
    </location>
    <ligand>
        <name>IMP</name>
        <dbReference type="ChEBI" id="CHEBI:58053"/>
        <note>ligand shared between dimeric partners</note>
    </ligand>
</feature>
<keyword evidence="5 8" id="KW-0658">Purine biosynthesis</keyword>
<evidence type="ECO:0000256" key="10">
    <source>
        <dbReference type="RuleBase" id="RU000520"/>
    </source>
</evidence>
<evidence type="ECO:0000256" key="4">
    <source>
        <dbReference type="ARBA" id="ARBA00022741"/>
    </source>
</evidence>
<feature type="binding site" evidence="8">
    <location>
        <begin position="12"/>
        <end position="18"/>
    </location>
    <ligand>
        <name>GTP</name>
        <dbReference type="ChEBI" id="CHEBI:37565"/>
    </ligand>
</feature>
<evidence type="ECO:0000313" key="12">
    <source>
        <dbReference type="Proteomes" id="UP000243333"/>
    </source>
</evidence>
<feature type="active site" description="Proton acceptor" evidence="8">
    <location>
        <position position="13"/>
    </location>
</feature>
<dbReference type="PANTHER" id="PTHR11846:SF0">
    <property type="entry name" value="ADENYLOSUCCINATE SYNTHETASE"/>
    <property type="match status" value="1"/>
</dbReference>
<feature type="binding site" description="in other chain" evidence="8">
    <location>
        <position position="238"/>
    </location>
    <ligand>
        <name>IMP</name>
        <dbReference type="ChEBI" id="CHEBI:58053"/>
        <note>ligand shared between dimeric partners</note>
    </ligand>
</feature>
<feature type="binding site" evidence="8">
    <location>
        <position position="13"/>
    </location>
    <ligand>
        <name>Mg(2+)</name>
        <dbReference type="ChEBI" id="CHEBI:18420"/>
    </ligand>
</feature>
<dbReference type="GO" id="GO:0005525">
    <property type="term" value="F:GTP binding"/>
    <property type="evidence" value="ECO:0007669"/>
    <property type="project" value="UniProtKB-UniRule"/>
</dbReference>
<feature type="binding site" description="in other chain" evidence="8">
    <location>
        <position position="128"/>
    </location>
    <ligand>
        <name>IMP</name>
        <dbReference type="ChEBI" id="CHEBI:58053"/>
        <note>ligand shared between dimeric partners</note>
    </ligand>
</feature>
<dbReference type="AlphaFoldDB" id="A0A1G7L0T0"/>
<keyword evidence="8" id="KW-0963">Cytoplasm</keyword>
<feature type="binding site" evidence="8">
    <location>
        <position position="304"/>
    </location>
    <ligand>
        <name>GTP</name>
        <dbReference type="ChEBI" id="CHEBI:37565"/>
    </ligand>
</feature>
<feature type="binding site" evidence="8">
    <location>
        <begin position="412"/>
        <end position="414"/>
    </location>
    <ligand>
        <name>GTP</name>
        <dbReference type="ChEBI" id="CHEBI:37565"/>
    </ligand>
</feature>
<comment type="similarity">
    <text evidence="8 10">Belongs to the adenylosuccinate synthetase family.</text>
</comment>
<dbReference type="GO" id="GO:0000287">
    <property type="term" value="F:magnesium ion binding"/>
    <property type="evidence" value="ECO:0007669"/>
    <property type="project" value="UniProtKB-UniRule"/>
</dbReference>
<gene>
    <name evidence="8" type="primary">purA</name>
    <name evidence="11" type="ORF">SAMN05660235_01556</name>
</gene>
<dbReference type="InterPro" id="IPR018220">
    <property type="entry name" value="Adenylosuccin_syn_GTP-bd"/>
</dbReference>
<accession>A0A1G7L0T0</accession>
<dbReference type="EC" id="6.3.4.4" evidence="8 10"/>
<dbReference type="InterPro" id="IPR042111">
    <property type="entry name" value="Adenylosuccinate_synth_dom3"/>
</dbReference>
<dbReference type="InterPro" id="IPR042110">
    <property type="entry name" value="Adenylosuccinate_synth_dom2"/>
</dbReference>
<name>A0A1G7L0T0_9FIRM</name>
<dbReference type="InterPro" id="IPR042109">
    <property type="entry name" value="Adenylosuccinate_synth_dom1"/>
</dbReference>
<feature type="binding site" description="in other chain" evidence="8">
    <location>
        <begin position="38"/>
        <end position="41"/>
    </location>
    <ligand>
        <name>IMP</name>
        <dbReference type="ChEBI" id="CHEBI:58053"/>
        <note>ligand shared between dimeric partners</note>
    </ligand>
</feature>
<dbReference type="InterPro" id="IPR001114">
    <property type="entry name" value="Adenylosuccinate_synthetase"/>
</dbReference>
<dbReference type="GO" id="GO:0046040">
    <property type="term" value="P:IMP metabolic process"/>
    <property type="evidence" value="ECO:0007669"/>
    <property type="project" value="TreeGrafter"/>
</dbReference>
<evidence type="ECO:0000256" key="8">
    <source>
        <dbReference type="HAMAP-Rule" id="MF_00011"/>
    </source>
</evidence>
<dbReference type="FunFam" id="1.10.300.10:FF:000001">
    <property type="entry name" value="Adenylosuccinate synthetase"/>
    <property type="match status" value="1"/>
</dbReference>
<dbReference type="Pfam" id="PF00709">
    <property type="entry name" value="Adenylsucc_synt"/>
    <property type="match status" value="1"/>
</dbReference>
<feature type="binding site" evidence="8">
    <location>
        <begin position="298"/>
        <end position="304"/>
    </location>
    <ligand>
        <name>substrate</name>
    </ligand>
</feature>
<feature type="binding site" description="in other chain" evidence="8">
    <location>
        <position position="223"/>
    </location>
    <ligand>
        <name>IMP</name>
        <dbReference type="ChEBI" id="CHEBI:58053"/>
        <note>ligand shared between dimeric partners</note>
    </ligand>
</feature>
<dbReference type="PANTHER" id="PTHR11846">
    <property type="entry name" value="ADENYLOSUCCINATE SYNTHETASE"/>
    <property type="match status" value="1"/>
</dbReference>
<dbReference type="Gene3D" id="1.10.300.10">
    <property type="entry name" value="Adenylosuccinate Synthetase, subunit A, domain 2"/>
    <property type="match status" value="1"/>
</dbReference>
<evidence type="ECO:0000256" key="5">
    <source>
        <dbReference type="ARBA" id="ARBA00022755"/>
    </source>
</evidence>
<protein>
    <recommendedName>
        <fullName evidence="8 10">Adenylosuccinate synthetase</fullName>
        <shortName evidence="8">AMPSase</shortName>
        <shortName evidence="8">AdSS</shortName>
        <ecNumber evidence="8 10">6.3.4.4</ecNumber>
    </recommendedName>
    <alternativeName>
        <fullName evidence="8">IMP--aspartate ligase</fullName>
    </alternativeName>
</protein>
<dbReference type="SUPFAM" id="SSF52540">
    <property type="entry name" value="P-loop containing nucleoside triphosphate hydrolases"/>
    <property type="match status" value="1"/>
</dbReference>
<keyword evidence="12" id="KW-1185">Reference proteome</keyword>
<dbReference type="OrthoDB" id="9807553at2"/>
<evidence type="ECO:0000256" key="6">
    <source>
        <dbReference type="ARBA" id="ARBA00022842"/>
    </source>
</evidence>
<sequence>MSAVVVIGTQWGDEGKGKIVDFLAEKADVVVRYQGGNNAGHTVMVGGNEFKLHLLPSGILYPGKLCVVGNGVVIDPAVMIKELRGMHEKGIDTSGLRVSNRAHVIMPYHRLLDEVEEEYRGEHKIGTTKRGIGPCYMDKNARSGIRMVDLLDEKEFSEKLERNLEAKNHLLRAVYGVQGFDYQQIKEEYLGYAEILRPYVTDTAVVLNDAINAGKKVLFEGAQATLLDLDHGTYPYVTSSHPIAGGACIGAGIGPKKISKVIGVVKAYSTRVGEGPFPTELKDEIGDLIRERGREYGTTTGRPRRCGWLDAAIVRYAGILSGIDYMAITRLDILDGIKTLKLCVGYKYKGEVLKEFPASLKVLAQVEPIYEELPGWEESISDIRAYDDLPANCRRYIERLSEAAGIEIGIVSVGPRRDQTIILHDMF</sequence>
<feature type="binding site" description="in other chain" evidence="8">
    <location>
        <position position="302"/>
    </location>
    <ligand>
        <name>IMP</name>
        <dbReference type="ChEBI" id="CHEBI:58053"/>
        <note>ligand shared between dimeric partners</note>
    </ligand>
</feature>
<dbReference type="GO" id="GO:0004019">
    <property type="term" value="F:adenylosuccinate synthase activity"/>
    <property type="evidence" value="ECO:0007669"/>
    <property type="project" value="UniProtKB-UniRule"/>
</dbReference>
<comment type="subunit">
    <text evidence="1 8">Homodimer.</text>
</comment>
<dbReference type="CDD" id="cd03108">
    <property type="entry name" value="AdSS"/>
    <property type="match status" value="1"/>
</dbReference>
<dbReference type="FunFam" id="3.90.170.10:FF:000001">
    <property type="entry name" value="Adenylosuccinate synthetase"/>
    <property type="match status" value="1"/>
</dbReference>